<keyword evidence="16" id="KW-1185">Reference proteome</keyword>
<dbReference type="Gene3D" id="3.40.1390.10">
    <property type="entry name" value="MurE/MurF, N-terminal domain"/>
    <property type="match status" value="1"/>
</dbReference>
<feature type="domain" description="Mur ligase central" evidence="14">
    <location>
        <begin position="104"/>
        <end position="294"/>
    </location>
</feature>
<evidence type="ECO:0000313" key="15">
    <source>
        <dbReference type="EMBL" id="QZA77814.1"/>
    </source>
</evidence>
<dbReference type="Gene3D" id="3.90.190.20">
    <property type="entry name" value="Mur ligase, C-terminal domain"/>
    <property type="match status" value="1"/>
</dbReference>
<dbReference type="InterPro" id="IPR036565">
    <property type="entry name" value="Mur-like_cat_sf"/>
</dbReference>
<dbReference type="SUPFAM" id="SSF53244">
    <property type="entry name" value="MurD-like peptide ligases, peptide-binding domain"/>
    <property type="match status" value="1"/>
</dbReference>
<name>A0ABX8Z5F9_9NEIS</name>
<dbReference type="InterPro" id="IPR004101">
    <property type="entry name" value="Mur_ligase_C"/>
</dbReference>
<dbReference type="PANTHER" id="PTHR43024:SF1">
    <property type="entry name" value="UDP-N-ACETYLMURAMOYL-TRIPEPTIDE--D-ALANYL-D-ALANINE LIGASE"/>
    <property type="match status" value="1"/>
</dbReference>
<dbReference type="SUPFAM" id="SSF53623">
    <property type="entry name" value="MurD-like peptide ligases, catalytic domain"/>
    <property type="match status" value="1"/>
</dbReference>
<gene>
    <name evidence="10" type="primary">murF</name>
    <name evidence="15" type="ORF">K4H28_16360</name>
</gene>
<dbReference type="InterPro" id="IPR013221">
    <property type="entry name" value="Mur_ligase_cen"/>
</dbReference>
<evidence type="ECO:0000256" key="2">
    <source>
        <dbReference type="ARBA" id="ARBA00022598"/>
    </source>
</evidence>
<evidence type="ECO:0000259" key="12">
    <source>
        <dbReference type="Pfam" id="PF01225"/>
    </source>
</evidence>
<protein>
    <recommendedName>
        <fullName evidence="10 11">UDP-N-acetylmuramoyl-tripeptide--D-alanyl-D-alanine ligase</fullName>
        <ecNumber evidence="10 11">6.3.2.10</ecNumber>
    </recommendedName>
    <alternativeName>
        <fullName evidence="10">D-alanyl-D-alanine-adding enzyme</fullName>
    </alternativeName>
</protein>
<feature type="domain" description="Mur ligase C-terminal" evidence="13">
    <location>
        <begin position="316"/>
        <end position="439"/>
    </location>
</feature>
<dbReference type="HAMAP" id="MF_02019">
    <property type="entry name" value="MurF"/>
    <property type="match status" value="1"/>
</dbReference>
<comment type="similarity">
    <text evidence="10">Belongs to the MurCDEF family. MurF subfamily.</text>
</comment>
<sequence>MMLNLQETAQALNAKLQGNPELVFMRVTTDSRDIRAGDLFVALKGERFDAHDFVAQAFAQGAVAVMVEHAVDGNCIIVADTLLALGELAGYWRARHAAKPLVAITGSNGKTSLKEMLASILAVNAGSADLVHATKGNLNNHIGLPLTLLGIRAEHRFVVAEMGMNHFGEIDYLTNIARPDVAVVNNAGAAHLEALGSVAGVAKAKGEIFAGLVGNGVAIINADDEFAGFWRELASSHSQISFGLQDAEISAEQVQLLASGSVFKLATPLGSAEVSLVVPGLHNVRNALAAAASAIALQIPLADIATGLSAWGGVKGRLQAKRAANGASILDDTYNANPDSMRAAVDVLAAIGASSTEPTVLVLGDMGEVGEDAAERHAEIGAYARHQGIGALFALGEHMAHAVAEFGEGAQHFANKADLLLALTQAVTQQSHVLVKGSRFMRMEEVVIALEGVQPCC</sequence>
<keyword evidence="1 10" id="KW-0963">Cytoplasm</keyword>
<keyword evidence="2 10" id="KW-0436">Ligase</keyword>
<evidence type="ECO:0000259" key="13">
    <source>
        <dbReference type="Pfam" id="PF02875"/>
    </source>
</evidence>
<evidence type="ECO:0000256" key="7">
    <source>
        <dbReference type="ARBA" id="ARBA00022984"/>
    </source>
</evidence>
<evidence type="ECO:0000256" key="1">
    <source>
        <dbReference type="ARBA" id="ARBA00022490"/>
    </source>
</evidence>
<keyword evidence="4 10" id="KW-0547">Nucleotide-binding</keyword>
<keyword evidence="3 10" id="KW-0132">Cell division</keyword>
<evidence type="ECO:0000313" key="16">
    <source>
        <dbReference type="Proteomes" id="UP000825679"/>
    </source>
</evidence>
<dbReference type="InterPro" id="IPR035911">
    <property type="entry name" value="MurE/MurF_N"/>
</dbReference>
<dbReference type="PANTHER" id="PTHR43024">
    <property type="entry name" value="UDP-N-ACETYLMURAMOYL-TRIPEPTIDE--D-ALANYL-D-ALANINE LIGASE"/>
    <property type="match status" value="1"/>
</dbReference>
<dbReference type="SUPFAM" id="SSF63418">
    <property type="entry name" value="MurE/MurF N-terminal domain"/>
    <property type="match status" value="1"/>
</dbReference>
<evidence type="ECO:0000256" key="9">
    <source>
        <dbReference type="ARBA" id="ARBA00023316"/>
    </source>
</evidence>
<dbReference type="InterPro" id="IPR000713">
    <property type="entry name" value="Mur_ligase_N"/>
</dbReference>
<reference evidence="15 16" key="1">
    <citation type="submission" date="2021-08" db="EMBL/GenBank/DDBJ databases">
        <title>complete genome sequencing of Deefgea sp. D25.</title>
        <authorList>
            <person name="Bae J.-W."/>
            <person name="Gim D.-H."/>
        </authorList>
    </citation>
    <scope>NUCLEOTIDE SEQUENCE [LARGE SCALE GENOMIC DNA]</scope>
    <source>
        <strain evidence="15 16">D25</strain>
    </source>
</reference>
<evidence type="ECO:0000256" key="3">
    <source>
        <dbReference type="ARBA" id="ARBA00022618"/>
    </source>
</evidence>
<dbReference type="Proteomes" id="UP000825679">
    <property type="component" value="Chromosome"/>
</dbReference>
<evidence type="ECO:0000256" key="4">
    <source>
        <dbReference type="ARBA" id="ARBA00022741"/>
    </source>
</evidence>
<evidence type="ECO:0000256" key="5">
    <source>
        <dbReference type="ARBA" id="ARBA00022840"/>
    </source>
</evidence>
<keyword evidence="8 10" id="KW-0131">Cell cycle</keyword>
<comment type="function">
    <text evidence="10 11">Involved in cell wall formation. Catalyzes the final step in the synthesis of UDP-N-acetylmuramoyl-pentapeptide, the precursor of murein.</text>
</comment>
<accession>A0ABX8Z5F9</accession>
<dbReference type="InterPro" id="IPR036615">
    <property type="entry name" value="Mur_ligase_C_dom_sf"/>
</dbReference>
<evidence type="ECO:0000256" key="6">
    <source>
        <dbReference type="ARBA" id="ARBA00022960"/>
    </source>
</evidence>
<dbReference type="GO" id="GO:0016874">
    <property type="term" value="F:ligase activity"/>
    <property type="evidence" value="ECO:0007669"/>
    <property type="project" value="UniProtKB-KW"/>
</dbReference>
<keyword evidence="5 10" id="KW-0067">ATP-binding</keyword>
<evidence type="ECO:0000256" key="11">
    <source>
        <dbReference type="RuleBase" id="RU004136"/>
    </source>
</evidence>
<dbReference type="InterPro" id="IPR051046">
    <property type="entry name" value="MurCDEF_CellWall_CoF430Synth"/>
</dbReference>
<comment type="subcellular location">
    <subcellularLocation>
        <location evidence="10 11">Cytoplasm</location>
    </subcellularLocation>
</comment>
<keyword evidence="9 10" id="KW-0961">Cell wall biogenesis/degradation</keyword>
<dbReference type="Pfam" id="PF02875">
    <property type="entry name" value="Mur_ligase_C"/>
    <property type="match status" value="1"/>
</dbReference>
<dbReference type="Pfam" id="PF08245">
    <property type="entry name" value="Mur_ligase_M"/>
    <property type="match status" value="1"/>
</dbReference>
<organism evidence="15 16">
    <name type="scientific">Deefgea tanakiae</name>
    <dbReference type="NCBI Taxonomy" id="2865840"/>
    <lineage>
        <taxon>Bacteria</taxon>
        <taxon>Pseudomonadati</taxon>
        <taxon>Pseudomonadota</taxon>
        <taxon>Betaproteobacteria</taxon>
        <taxon>Neisseriales</taxon>
        <taxon>Chitinibacteraceae</taxon>
        <taxon>Deefgea</taxon>
    </lineage>
</organism>
<dbReference type="NCBIfam" id="TIGR01143">
    <property type="entry name" value="murF"/>
    <property type="match status" value="1"/>
</dbReference>
<evidence type="ECO:0000256" key="10">
    <source>
        <dbReference type="HAMAP-Rule" id="MF_02019"/>
    </source>
</evidence>
<comment type="pathway">
    <text evidence="10 11">Cell wall biogenesis; peptidoglycan biosynthesis.</text>
</comment>
<dbReference type="EC" id="6.3.2.10" evidence="10 11"/>
<dbReference type="EMBL" id="CP081150">
    <property type="protein sequence ID" value="QZA77814.1"/>
    <property type="molecule type" value="Genomic_DNA"/>
</dbReference>
<evidence type="ECO:0000256" key="8">
    <source>
        <dbReference type="ARBA" id="ARBA00023306"/>
    </source>
</evidence>
<dbReference type="Pfam" id="PF01225">
    <property type="entry name" value="Mur_ligase"/>
    <property type="match status" value="1"/>
</dbReference>
<keyword evidence="7 10" id="KW-0573">Peptidoglycan synthesis</keyword>
<dbReference type="InterPro" id="IPR005863">
    <property type="entry name" value="UDP-N-AcMur_synth"/>
</dbReference>
<feature type="domain" description="Mur ligase N-terminal catalytic" evidence="12">
    <location>
        <begin position="27"/>
        <end position="71"/>
    </location>
</feature>
<feature type="binding site" evidence="10">
    <location>
        <begin position="106"/>
        <end position="112"/>
    </location>
    <ligand>
        <name>ATP</name>
        <dbReference type="ChEBI" id="CHEBI:30616"/>
    </ligand>
</feature>
<evidence type="ECO:0000259" key="14">
    <source>
        <dbReference type="Pfam" id="PF08245"/>
    </source>
</evidence>
<proteinExistence type="inferred from homology"/>
<dbReference type="RefSeq" id="WP_221006193.1">
    <property type="nucleotide sequence ID" value="NZ_CP081150.1"/>
</dbReference>
<comment type="catalytic activity">
    <reaction evidence="10 11">
        <text>D-alanyl-D-alanine + UDP-N-acetyl-alpha-D-muramoyl-L-alanyl-gamma-D-glutamyl-meso-2,6-diaminopimelate + ATP = UDP-N-acetyl-alpha-D-muramoyl-L-alanyl-gamma-D-glutamyl-meso-2,6-diaminopimeloyl-D-alanyl-D-alanine + ADP + phosphate + H(+)</text>
        <dbReference type="Rhea" id="RHEA:28374"/>
        <dbReference type="ChEBI" id="CHEBI:15378"/>
        <dbReference type="ChEBI" id="CHEBI:30616"/>
        <dbReference type="ChEBI" id="CHEBI:43474"/>
        <dbReference type="ChEBI" id="CHEBI:57822"/>
        <dbReference type="ChEBI" id="CHEBI:61386"/>
        <dbReference type="ChEBI" id="CHEBI:83905"/>
        <dbReference type="ChEBI" id="CHEBI:456216"/>
        <dbReference type="EC" id="6.3.2.10"/>
    </reaction>
</comment>
<keyword evidence="6 10" id="KW-0133">Cell shape</keyword>
<dbReference type="Gene3D" id="3.40.1190.10">
    <property type="entry name" value="Mur-like, catalytic domain"/>
    <property type="match status" value="1"/>
</dbReference>